<name>A0A9D5DAS4_9LILI</name>
<evidence type="ECO:0000256" key="2">
    <source>
        <dbReference type="ARBA" id="ARBA00022723"/>
    </source>
</evidence>
<evidence type="ECO:0000256" key="4">
    <source>
        <dbReference type="ARBA" id="ARBA00022833"/>
    </source>
</evidence>
<evidence type="ECO:0000256" key="3">
    <source>
        <dbReference type="ARBA" id="ARBA00022801"/>
    </source>
</evidence>
<dbReference type="GO" id="GO:0016020">
    <property type="term" value="C:membrane"/>
    <property type="evidence" value="ECO:0007669"/>
    <property type="project" value="TreeGrafter"/>
</dbReference>
<evidence type="ECO:0000259" key="8">
    <source>
        <dbReference type="Pfam" id="PF01435"/>
    </source>
</evidence>
<evidence type="ECO:0000313" key="10">
    <source>
        <dbReference type="Proteomes" id="UP001085076"/>
    </source>
</evidence>
<keyword evidence="7" id="KW-1133">Transmembrane helix</keyword>
<accession>A0A9D5DAS4</accession>
<dbReference type="Gene3D" id="3.30.2010.10">
    <property type="entry name" value="Metalloproteases ('zincins'), catalytic domain"/>
    <property type="match status" value="1"/>
</dbReference>
<dbReference type="InterPro" id="IPR001915">
    <property type="entry name" value="Peptidase_M48"/>
</dbReference>
<keyword evidence="7" id="KW-0812">Transmembrane</keyword>
<dbReference type="GO" id="GO:0051603">
    <property type="term" value="P:proteolysis involved in protein catabolic process"/>
    <property type="evidence" value="ECO:0007669"/>
    <property type="project" value="TreeGrafter"/>
</dbReference>
<feature type="domain" description="Peptidase M48" evidence="8">
    <location>
        <begin position="239"/>
        <end position="398"/>
    </location>
</feature>
<dbReference type="EMBL" id="JAGGNH010000001">
    <property type="protein sequence ID" value="KAJ0987250.1"/>
    <property type="molecule type" value="Genomic_DNA"/>
</dbReference>
<protein>
    <recommendedName>
        <fullName evidence="8">Peptidase M48 domain-containing protein</fullName>
    </recommendedName>
</protein>
<proteinExistence type="inferred from homology"/>
<evidence type="ECO:0000256" key="6">
    <source>
        <dbReference type="RuleBase" id="RU003983"/>
    </source>
</evidence>
<keyword evidence="7" id="KW-0472">Membrane</keyword>
<dbReference type="OrthoDB" id="7464992at2759"/>
<comment type="similarity">
    <text evidence="6">Belongs to the peptidase M48 family.</text>
</comment>
<keyword evidence="3 6" id="KW-0378">Hydrolase</keyword>
<comment type="caution">
    <text evidence="9">The sequence shown here is derived from an EMBL/GenBank/DDBJ whole genome shotgun (WGS) entry which is preliminary data.</text>
</comment>
<keyword evidence="5 6" id="KW-0482">Metalloprotease</keyword>
<feature type="transmembrane region" description="Helical" evidence="7">
    <location>
        <begin position="76"/>
        <end position="95"/>
    </location>
</feature>
<comment type="cofactor">
    <cofactor evidence="6">
        <name>Zn(2+)</name>
        <dbReference type="ChEBI" id="CHEBI:29105"/>
    </cofactor>
    <text evidence="6">Binds 1 zinc ion per subunit.</text>
</comment>
<gene>
    <name evidence="9" type="ORF">J5N97_005606</name>
</gene>
<dbReference type="AlphaFoldDB" id="A0A9D5DAS4"/>
<dbReference type="Pfam" id="PF01435">
    <property type="entry name" value="Peptidase_M48"/>
    <property type="match status" value="1"/>
</dbReference>
<reference evidence="9" key="1">
    <citation type="submission" date="2021-03" db="EMBL/GenBank/DDBJ databases">
        <authorList>
            <person name="Li Z."/>
            <person name="Yang C."/>
        </authorList>
    </citation>
    <scope>NUCLEOTIDE SEQUENCE</scope>
    <source>
        <strain evidence="9">Dzin_1.0</strain>
        <tissue evidence="9">Leaf</tissue>
    </source>
</reference>
<evidence type="ECO:0000256" key="5">
    <source>
        <dbReference type="ARBA" id="ARBA00023049"/>
    </source>
</evidence>
<dbReference type="CDD" id="cd07331">
    <property type="entry name" value="M48C_Oma1_like"/>
    <property type="match status" value="1"/>
</dbReference>
<dbReference type="GO" id="GO:0046872">
    <property type="term" value="F:metal ion binding"/>
    <property type="evidence" value="ECO:0007669"/>
    <property type="project" value="UniProtKB-KW"/>
</dbReference>
<dbReference type="GO" id="GO:0004222">
    <property type="term" value="F:metalloendopeptidase activity"/>
    <property type="evidence" value="ECO:0007669"/>
    <property type="project" value="InterPro"/>
</dbReference>
<keyword evidence="4 6" id="KW-0862">Zinc</keyword>
<keyword evidence="10" id="KW-1185">Reference proteome</keyword>
<keyword evidence="2" id="KW-0479">Metal-binding</keyword>
<dbReference type="Proteomes" id="UP001085076">
    <property type="component" value="Miscellaneous, Linkage group lg01"/>
</dbReference>
<evidence type="ECO:0000256" key="1">
    <source>
        <dbReference type="ARBA" id="ARBA00022670"/>
    </source>
</evidence>
<reference evidence="9" key="2">
    <citation type="journal article" date="2022" name="Hortic Res">
        <title>The genome of Dioscorea zingiberensis sheds light on the biosynthesis, origin and evolution of the medicinally important diosgenin saponins.</title>
        <authorList>
            <person name="Li Y."/>
            <person name="Tan C."/>
            <person name="Li Z."/>
            <person name="Guo J."/>
            <person name="Li S."/>
            <person name="Chen X."/>
            <person name="Wang C."/>
            <person name="Dai X."/>
            <person name="Yang H."/>
            <person name="Song W."/>
            <person name="Hou L."/>
            <person name="Xu J."/>
            <person name="Tong Z."/>
            <person name="Xu A."/>
            <person name="Yuan X."/>
            <person name="Wang W."/>
            <person name="Yang Q."/>
            <person name="Chen L."/>
            <person name="Sun Z."/>
            <person name="Wang K."/>
            <person name="Pan B."/>
            <person name="Chen J."/>
            <person name="Bao Y."/>
            <person name="Liu F."/>
            <person name="Qi X."/>
            <person name="Gang D.R."/>
            <person name="Wen J."/>
            <person name="Li J."/>
        </authorList>
    </citation>
    <scope>NUCLEOTIDE SEQUENCE</scope>
    <source>
        <strain evidence="9">Dzin_1.0</strain>
    </source>
</reference>
<dbReference type="PANTHER" id="PTHR22726:SF1">
    <property type="entry name" value="METALLOENDOPEPTIDASE OMA1, MITOCHONDRIAL"/>
    <property type="match status" value="1"/>
</dbReference>
<sequence length="422" mass="47840">MNFLRRSLPSLSRSIFFKIPSSKSSPTPLFSRSISFSLSKSNPTSNPSSQWRRFYWHDRGRLQHFRSSRRHYNPRTVLLVAILGGGTIVTIYYGHLETVPYTKRSHFVLLSPSIERQLGEHQFQQLKNTLKGKILPAIHPDSVRVRLISKDIIEALQRGLRHDEPQWGDLGYASDVQEWVVDPEKSKDTLVALMGGDEVKIGKKDGWNSDDEILDDQWVHHSRKKAADVQGSRSVLETRHLEGLNWEVLVVRDQTVNAFCLPGGKIVVFTGLLDHFRSDAEIATVLGHEVAHAIARHSAEMITKSLWLTIVKLIILQFFFMPDLINAMSKLLLELPFSRRMEIEADYIGLLLMASAGYDPRVAPRVYEKLGQISRESSLNDYLSTHPSSKKRAKLLSQAQVMEEALSMYREAISGNAVAGFL</sequence>
<organism evidence="9 10">
    <name type="scientific">Dioscorea zingiberensis</name>
    <dbReference type="NCBI Taxonomy" id="325984"/>
    <lineage>
        <taxon>Eukaryota</taxon>
        <taxon>Viridiplantae</taxon>
        <taxon>Streptophyta</taxon>
        <taxon>Embryophyta</taxon>
        <taxon>Tracheophyta</taxon>
        <taxon>Spermatophyta</taxon>
        <taxon>Magnoliopsida</taxon>
        <taxon>Liliopsida</taxon>
        <taxon>Dioscoreales</taxon>
        <taxon>Dioscoreaceae</taxon>
        <taxon>Dioscorea</taxon>
    </lineage>
</organism>
<dbReference type="PANTHER" id="PTHR22726">
    <property type="entry name" value="METALLOENDOPEPTIDASE OMA1"/>
    <property type="match status" value="1"/>
</dbReference>
<keyword evidence="1 6" id="KW-0645">Protease</keyword>
<dbReference type="InterPro" id="IPR051156">
    <property type="entry name" value="Mito/Outer_Membr_Metalloprot"/>
</dbReference>
<evidence type="ECO:0000256" key="7">
    <source>
        <dbReference type="SAM" id="Phobius"/>
    </source>
</evidence>
<evidence type="ECO:0000313" key="9">
    <source>
        <dbReference type="EMBL" id="KAJ0987250.1"/>
    </source>
</evidence>